<evidence type="ECO:0000313" key="3">
    <source>
        <dbReference type="EMBL" id="KAL3826259.1"/>
    </source>
</evidence>
<keyword evidence="4" id="KW-1185">Reference proteome</keyword>
<name>A0ABD3SNW6_9STRA</name>
<reference evidence="3 4" key="1">
    <citation type="submission" date="2024-10" db="EMBL/GenBank/DDBJ databases">
        <title>Updated reference genomes for cyclostephanoid diatoms.</title>
        <authorList>
            <person name="Roberts W.R."/>
            <person name="Alverson A.J."/>
        </authorList>
    </citation>
    <scope>NUCLEOTIDE SEQUENCE [LARGE SCALE GENOMIC DNA]</scope>
    <source>
        <strain evidence="3 4">AJA228-03</strain>
    </source>
</reference>
<feature type="chain" id="PRO_5044794311" evidence="2">
    <location>
        <begin position="20"/>
        <end position="169"/>
    </location>
</feature>
<gene>
    <name evidence="3" type="ORF">ACHAXA_006287</name>
</gene>
<proteinExistence type="predicted"/>
<protein>
    <submittedName>
        <fullName evidence="3">Uncharacterized protein</fullName>
    </submittedName>
</protein>
<dbReference type="AlphaFoldDB" id="A0ABD3SNW6"/>
<evidence type="ECO:0000256" key="2">
    <source>
        <dbReference type="SAM" id="SignalP"/>
    </source>
</evidence>
<feature type="region of interest" description="Disordered" evidence="1">
    <location>
        <begin position="12"/>
        <end position="48"/>
    </location>
</feature>
<keyword evidence="2" id="KW-0732">Signal</keyword>
<feature type="signal peptide" evidence="2">
    <location>
        <begin position="1"/>
        <end position="19"/>
    </location>
</feature>
<evidence type="ECO:0000313" key="4">
    <source>
        <dbReference type="Proteomes" id="UP001530377"/>
    </source>
</evidence>
<dbReference type="EMBL" id="JALLPB020000025">
    <property type="protein sequence ID" value="KAL3826259.1"/>
    <property type="molecule type" value="Genomic_DNA"/>
</dbReference>
<comment type="caution">
    <text evidence="3">The sequence shown here is derived from an EMBL/GenBank/DDBJ whole genome shotgun (WGS) entry which is preliminary data.</text>
</comment>
<dbReference type="Proteomes" id="UP001530377">
    <property type="component" value="Unassembled WGS sequence"/>
</dbReference>
<evidence type="ECO:0000256" key="1">
    <source>
        <dbReference type="SAM" id="MobiDB-lite"/>
    </source>
</evidence>
<sequence length="169" mass="18897">MRLLLHAAALSAMAAESSPLPREEGHSNMDSTRKRRNSGRRLRGELDTFNDDQVQLELMDFDDDQMQLDMFNEQTISTSSNSDIDAVTWADDPVSKTPTLSPTVTTIPSFSPTTTPISSLSPTASSIPSSRLKLYWETGYEWQGEDNDPYYCMGTSFSQIYIIAMIINI</sequence>
<organism evidence="3 4">
    <name type="scientific">Cyclostephanos tholiformis</name>
    <dbReference type="NCBI Taxonomy" id="382380"/>
    <lineage>
        <taxon>Eukaryota</taxon>
        <taxon>Sar</taxon>
        <taxon>Stramenopiles</taxon>
        <taxon>Ochrophyta</taxon>
        <taxon>Bacillariophyta</taxon>
        <taxon>Coscinodiscophyceae</taxon>
        <taxon>Thalassiosirophycidae</taxon>
        <taxon>Stephanodiscales</taxon>
        <taxon>Stephanodiscaceae</taxon>
        <taxon>Cyclostephanos</taxon>
    </lineage>
</organism>
<accession>A0ABD3SNW6</accession>